<keyword evidence="3" id="KW-1133">Transmembrane helix</keyword>
<evidence type="ECO:0000256" key="3">
    <source>
        <dbReference type="SAM" id="Phobius"/>
    </source>
</evidence>
<keyword evidence="5" id="KW-1185">Reference proteome</keyword>
<feature type="non-terminal residue" evidence="4">
    <location>
        <position position="405"/>
    </location>
</feature>
<keyword evidence="3" id="KW-0472">Membrane</keyword>
<organism evidence="4 5">
    <name type="scientific">Cetraspora pellucida</name>
    <dbReference type="NCBI Taxonomy" id="1433469"/>
    <lineage>
        <taxon>Eukaryota</taxon>
        <taxon>Fungi</taxon>
        <taxon>Fungi incertae sedis</taxon>
        <taxon>Mucoromycota</taxon>
        <taxon>Glomeromycotina</taxon>
        <taxon>Glomeromycetes</taxon>
        <taxon>Diversisporales</taxon>
        <taxon>Gigasporaceae</taxon>
        <taxon>Cetraspora</taxon>
    </lineage>
</organism>
<keyword evidence="1" id="KW-0880">Kelch repeat</keyword>
<dbReference type="Proteomes" id="UP000789759">
    <property type="component" value="Unassembled WGS sequence"/>
</dbReference>
<name>A0A9N9A254_9GLOM</name>
<reference evidence="4" key="1">
    <citation type="submission" date="2021-06" db="EMBL/GenBank/DDBJ databases">
        <authorList>
            <person name="Kallberg Y."/>
            <person name="Tangrot J."/>
            <person name="Rosling A."/>
        </authorList>
    </citation>
    <scope>NUCLEOTIDE SEQUENCE</scope>
    <source>
        <strain evidence="4">FL966</strain>
    </source>
</reference>
<comment type="caution">
    <text evidence="4">The sequence shown here is derived from an EMBL/GenBank/DDBJ whole genome shotgun (WGS) entry which is preliminary data.</text>
</comment>
<proteinExistence type="predicted"/>
<sequence>IISAFVPQQRAEHSAVLVAKKLYFQGGYDHTYNVYVNSQLFYLDVSNSFNTTNINLMPWTDLSSTPGLTNKTGATACVDGGAIFYIGGTHSGNLVSKFDTVLGQWNELNTYGSIPTPGLIANEEIKFVQCVILGHKIYIYGGYGVYQMNILDSLQLYWSRFSSALTYSGTQGYTATMLNDSILYMGGGGINLTYCQANSTNELPVSIFNTSDNSWRMVPTSGQAPLARCDHSSVYISQHNRILLFYGTNNNISIYALDTLTFTWSIPKILNSGGSVQILTHHTSTLIGSYILIAFGLYINSGLGSSDVFLLDVSHYDNYKWETTYDPAKLFQPAPTQTIGSSSTLNNQQNINIVVIIGEVIGGISGLILLSTAAIIIIYIVKKKYQINVDTLQDQITNQQPVDML</sequence>
<feature type="transmembrane region" description="Helical" evidence="3">
    <location>
        <begin position="353"/>
        <end position="381"/>
    </location>
</feature>
<keyword evidence="2" id="KW-0677">Repeat</keyword>
<dbReference type="Pfam" id="PF24681">
    <property type="entry name" value="Kelch_KLHDC2_KLHL20_DRC7"/>
    <property type="match status" value="1"/>
</dbReference>
<accession>A0A9N9A254</accession>
<dbReference type="OrthoDB" id="2385811at2759"/>
<keyword evidence="3" id="KW-0812">Transmembrane</keyword>
<dbReference type="SUPFAM" id="SSF117281">
    <property type="entry name" value="Kelch motif"/>
    <property type="match status" value="1"/>
</dbReference>
<dbReference type="EMBL" id="CAJVQA010001437">
    <property type="protein sequence ID" value="CAG8514367.1"/>
    <property type="molecule type" value="Genomic_DNA"/>
</dbReference>
<dbReference type="AlphaFoldDB" id="A0A9N9A254"/>
<dbReference type="PANTHER" id="PTHR46093">
    <property type="entry name" value="ACYL-COA-BINDING DOMAIN-CONTAINING PROTEIN 5"/>
    <property type="match status" value="1"/>
</dbReference>
<protein>
    <submittedName>
        <fullName evidence="4">4421_t:CDS:1</fullName>
    </submittedName>
</protein>
<dbReference type="PANTHER" id="PTHR46093:SF18">
    <property type="entry name" value="FIBRONECTIN TYPE-III DOMAIN-CONTAINING PROTEIN"/>
    <property type="match status" value="1"/>
</dbReference>
<evidence type="ECO:0000256" key="2">
    <source>
        <dbReference type="ARBA" id="ARBA00022737"/>
    </source>
</evidence>
<evidence type="ECO:0000313" key="5">
    <source>
        <dbReference type="Proteomes" id="UP000789759"/>
    </source>
</evidence>
<evidence type="ECO:0000313" key="4">
    <source>
        <dbReference type="EMBL" id="CAG8514367.1"/>
    </source>
</evidence>
<gene>
    <name evidence="4" type="ORF">CPELLU_LOCUS3073</name>
</gene>
<dbReference type="Gene3D" id="2.120.10.80">
    <property type="entry name" value="Kelch-type beta propeller"/>
    <property type="match status" value="2"/>
</dbReference>
<evidence type="ECO:0000256" key="1">
    <source>
        <dbReference type="ARBA" id="ARBA00022441"/>
    </source>
</evidence>
<dbReference type="InterPro" id="IPR015915">
    <property type="entry name" value="Kelch-typ_b-propeller"/>
</dbReference>